<dbReference type="Proteomes" id="UP000184480">
    <property type="component" value="Unassembled WGS sequence"/>
</dbReference>
<dbReference type="Gene3D" id="2.160.20.120">
    <property type="match status" value="1"/>
</dbReference>
<dbReference type="Pfam" id="PF10988">
    <property type="entry name" value="DUF2807"/>
    <property type="match status" value="1"/>
</dbReference>
<protein>
    <submittedName>
        <fullName evidence="2">Putative auto-transporter adhesin, head GIN domain</fullName>
    </submittedName>
</protein>
<name>A0A1M5HGQ1_9BACT</name>
<keyword evidence="3" id="KW-1185">Reference proteome</keyword>
<evidence type="ECO:0000259" key="1">
    <source>
        <dbReference type="Pfam" id="PF10988"/>
    </source>
</evidence>
<dbReference type="AlphaFoldDB" id="A0A1M5HGQ1"/>
<proteinExistence type="predicted"/>
<evidence type="ECO:0000313" key="3">
    <source>
        <dbReference type="Proteomes" id="UP000184480"/>
    </source>
</evidence>
<evidence type="ECO:0000313" key="2">
    <source>
        <dbReference type="EMBL" id="SHG15120.1"/>
    </source>
</evidence>
<dbReference type="PANTHER" id="PTHR39200:SF1">
    <property type="entry name" value="AUTO-TRANSPORTER ADHESIN HEAD GIN DOMAIN-CONTAINING PROTEIN-RELATED"/>
    <property type="match status" value="1"/>
</dbReference>
<dbReference type="InterPro" id="IPR021255">
    <property type="entry name" value="DUF2807"/>
</dbReference>
<sequence>MILKVYNMDKIIRVFTYSCCMAALLLVSCKGKTVQGDGNVVSHEIAIDIYNEIKVEGAIDVVYEAKPDEAAYLRVEADDNIIPLIDIKTKGRTLEIKSKESINPSRFIVYTNSPSLKYIESKGASHINLRGSIAGTQLKVEMKGVGNFSAENLIYEKAEFKLQGANEMTIAGQCHKAKFELSGTGDIKAVNMAVDELECNLSGSGNMAVNAVEKMSVEIKGKGNISYTGNPQIAKQKIKGAGSVKVL</sequence>
<organism evidence="2 3">
    <name type="scientific">Dysgonomonas macrotermitis</name>
    <dbReference type="NCBI Taxonomy" id="1346286"/>
    <lineage>
        <taxon>Bacteria</taxon>
        <taxon>Pseudomonadati</taxon>
        <taxon>Bacteroidota</taxon>
        <taxon>Bacteroidia</taxon>
        <taxon>Bacteroidales</taxon>
        <taxon>Dysgonomonadaceae</taxon>
        <taxon>Dysgonomonas</taxon>
    </lineage>
</organism>
<reference evidence="3" key="1">
    <citation type="submission" date="2016-11" db="EMBL/GenBank/DDBJ databases">
        <authorList>
            <person name="Varghese N."/>
            <person name="Submissions S."/>
        </authorList>
    </citation>
    <scope>NUCLEOTIDE SEQUENCE [LARGE SCALE GENOMIC DNA]</scope>
    <source>
        <strain evidence="3">DSM 27370</strain>
    </source>
</reference>
<gene>
    <name evidence="2" type="ORF">SAMN05444362_11660</name>
</gene>
<dbReference type="STRING" id="1346286.SAMN05444362_11660"/>
<feature type="domain" description="Putative auto-transporter adhesin head GIN" evidence="1">
    <location>
        <begin position="50"/>
        <end position="231"/>
    </location>
</feature>
<accession>A0A1M5HGQ1</accession>
<dbReference type="PROSITE" id="PS51257">
    <property type="entry name" value="PROKAR_LIPOPROTEIN"/>
    <property type="match status" value="1"/>
</dbReference>
<dbReference type="EMBL" id="FQUC01000016">
    <property type="protein sequence ID" value="SHG15120.1"/>
    <property type="molecule type" value="Genomic_DNA"/>
</dbReference>
<dbReference type="PANTHER" id="PTHR39200">
    <property type="entry name" value="HYPOTHETICAL EXPORTED PROTEIN"/>
    <property type="match status" value="1"/>
</dbReference>